<dbReference type="InterPro" id="IPR025161">
    <property type="entry name" value="IS402-like_dom"/>
</dbReference>
<evidence type="ECO:0000256" key="1">
    <source>
        <dbReference type="SAM" id="MobiDB-lite"/>
    </source>
</evidence>
<feature type="region of interest" description="Disordered" evidence="1">
    <location>
        <begin position="44"/>
        <end position="66"/>
    </location>
</feature>
<dbReference type="RefSeq" id="WP_083296930.1">
    <property type="nucleotide sequence ID" value="NZ_QGTA01000225.1"/>
</dbReference>
<accession>A0ABX9Y3J2</accession>
<gene>
    <name evidence="3" type="ORF">DLJ60_21820</name>
</gene>
<feature type="domain" description="Insertion element IS402-like" evidence="2">
    <location>
        <begin position="1"/>
        <end position="52"/>
    </location>
</feature>
<feature type="compositionally biased region" description="Polar residues" evidence="1">
    <location>
        <begin position="56"/>
        <end position="66"/>
    </location>
</feature>
<dbReference type="Proteomes" id="UP000274694">
    <property type="component" value="Unassembled WGS sequence"/>
</dbReference>
<evidence type="ECO:0000313" key="3">
    <source>
        <dbReference type="EMBL" id="RQW90044.1"/>
    </source>
</evidence>
<name>A0ABX9Y3J2_MICCH</name>
<keyword evidence="4" id="KW-1185">Reference proteome</keyword>
<reference evidence="3 4" key="1">
    <citation type="submission" date="2018-05" db="EMBL/GenBank/DDBJ databases">
        <title>Micromonospora from Atacama Desert.</title>
        <authorList>
            <person name="Carro L."/>
            <person name="Goodfellow M."/>
            <person name="Klenk H.-P."/>
        </authorList>
    </citation>
    <scope>NUCLEOTIDE SEQUENCE [LARGE SCALE GENOMIC DNA]</scope>
    <source>
        <strain evidence="3 4">LB41</strain>
    </source>
</reference>
<evidence type="ECO:0000313" key="4">
    <source>
        <dbReference type="Proteomes" id="UP000274694"/>
    </source>
</evidence>
<organism evidence="3 4">
    <name type="scientific">Micromonospora chalcea</name>
    <dbReference type="NCBI Taxonomy" id="1874"/>
    <lineage>
        <taxon>Bacteria</taxon>
        <taxon>Bacillati</taxon>
        <taxon>Actinomycetota</taxon>
        <taxon>Actinomycetes</taxon>
        <taxon>Micromonosporales</taxon>
        <taxon>Micromonosporaceae</taxon>
        <taxon>Micromonospora</taxon>
    </lineage>
</organism>
<dbReference type="EMBL" id="QGTA01000225">
    <property type="protein sequence ID" value="RQW90044.1"/>
    <property type="molecule type" value="Genomic_DNA"/>
</dbReference>
<sequence length="66" mass="7301">MTDAQRALIQPLLEPTPAAVAKHPRREIVNVSLYMVRSGCPWRYPPTDHRRGRRCTGTSSAGKTAA</sequence>
<comment type="caution">
    <text evidence="3">The sequence shown here is derived from an EMBL/GenBank/DDBJ whole genome shotgun (WGS) entry which is preliminary data.</text>
</comment>
<protein>
    <recommendedName>
        <fullName evidence="2">Insertion element IS402-like domain-containing protein</fullName>
    </recommendedName>
</protein>
<dbReference type="Pfam" id="PF13340">
    <property type="entry name" value="DUF4096"/>
    <property type="match status" value="1"/>
</dbReference>
<proteinExistence type="predicted"/>
<evidence type="ECO:0000259" key="2">
    <source>
        <dbReference type="Pfam" id="PF13340"/>
    </source>
</evidence>